<accession>A0A834RFQ5</accession>
<evidence type="ECO:0000256" key="3">
    <source>
        <dbReference type="ARBA" id="ARBA00022527"/>
    </source>
</evidence>
<evidence type="ECO:0000256" key="12">
    <source>
        <dbReference type="ARBA" id="ARBA00048367"/>
    </source>
</evidence>
<reference evidence="15" key="3">
    <citation type="submission" date="2022-06" db="UniProtKB">
        <authorList>
            <consortium name="EnsemblMetazoa"/>
        </authorList>
    </citation>
    <scope>IDENTIFICATION</scope>
</reference>
<dbReference type="OrthoDB" id="63265at2759"/>
<organism evidence="14">
    <name type="scientific">Sarcoptes scabiei</name>
    <name type="common">Itch mite</name>
    <name type="synonym">Acarus scabiei</name>
    <dbReference type="NCBI Taxonomy" id="52283"/>
    <lineage>
        <taxon>Eukaryota</taxon>
        <taxon>Metazoa</taxon>
        <taxon>Ecdysozoa</taxon>
        <taxon>Arthropoda</taxon>
        <taxon>Chelicerata</taxon>
        <taxon>Arachnida</taxon>
        <taxon>Acari</taxon>
        <taxon>Acariformes</taxon>
        <taxon>Sarcoptiformes</taxon>
        <taxon>Astigmata</taxon>
        <taxon>Psoroptidia</taxon>
        <taxon>Sarcoptoidea</taxon>
        <taxon>Sarcoptidae</taxon>
        <taxon>Sarcoptinae</taxon>
        <taxon>Sarcoptes</taxon>
    </lineage>
</organism>
<dbReference type="AlphaFoldDB" id="A0A834RFQ5"/>
<evidence type="ECO:0000256" key="5">
    <source>
        <dbReference type="ARBA" id="ARBA00022741"/>
    </source>
</evidence>
<evidence type="ECO:0000313" key="15">
    <source>
        <dbReference type="EnsemblMetazoa" id="KAF7495858.1"/>
    </source>
</evidence>
<evidence type="ECO:0000256" key="2">
    <source>
        <dbReference type="ARBA" id="ARBA00012425"/>
    </source>
</evidence>
<evidence type="ECO:0000256" key="8">
    <source>
        <dbReference type="ARBA" id="ARBA00035711"/>
    </source>
</evidence>
<keyword evidence="4" id="KW-0808">Transferase</keyword>
<evidence type="ECO:0000259" key="13">
    <source>
        <dbReference type="PROSITE" id="PS50011"/>
    </source>
</evidence>
<reference evidence="14" key="2">
    <citation type="submission" date="2020-01" db="EMBL/GenBank/DDBJ databases">
        <authorList>
            <person name="Korhonen P.K.K."/>
            <person name="Guangxu M.G."/>
            <person name="Wang T.W."/>
            <person name="Stroehlein A.J.S."/>
            <person name="Young N.D."/>
            <person name="Ang C.-S.A."/>
            <person name="Fernando D.W.F."/>
            <person name="Lu H.L."/>
            <person name="Taylor S.T."/>
            <person name="Ehtesham M.E.M."/>
            <person name="Najaraj S.H.N."/>
            <person name="Harsha G.H.G."/>
            <person name="Madugundu A.M."/>
            <person name="Renuse S.R."/>
            <person name="Holt D.H."/>
            <person name="Pandey A.P."/>
            <person name="Papenfuss A.P."/>
            <person name="Gasser R.B.G."/>
            <person name="Fischer K.F."/>
        </authorList>
    </citation>
    <scope>NUCLEOTIDE SEQUENCE</scope>
    <source>
        <strain evidence="14">SSS_KF_BRIS2020</strain>
    </source>
</reference>
<evidence type="ECO:0000256" key="4">
    <source>
        <dbReference type="ARBA" id="ARBA00022679"/>
    </source>
</evidence>
<evidence type="ECO:0000256" key="9">
    <source>
        <dbReference type="ARBA" id="ARBA00035720"/>
    </source>
</evidence>
<dbReference type="Proteomes" id="UP000070412">
    <property type="component" value="Unassembled WGS sequence"/>
</dbReference>
<dbReference type="GO" id="GO:0005634">
    <property type="term" value="C:nucleus"/>
    <property type="evidence" value="ECO:0007669"/>
    <property type="project" value="TreeGrafter"/>
</dbReference>
<dbReference type="EnsemblMetazoa" id="SSS_8801s_mrna">
    <property type="protein sequence ID" value="KAF7495858.1"/>
    <property type="gene ID" value="SSS_8801"/>
</dbReference>
<dbReference type="SMART" id="SM00220">
    <property type="entry name" value="S_TKc"/>
    <property type="match status" value="1"/>
</dbReference>
<dbReference type="SUPFAM" id="SSF56112">
    <property type="entry name" value="Protein kinase-like (PK-like)"/>
    <property type="match status" value="1"/>
</dbReference>
<dbReference type="Gene3D" id="1.10.510.10">
    <property type="entry name" value="Transferase(Phosphotransferase) domain 1"/>
    <property type="match status" value="1"/>
</dbReference>
<dbReference type="EMBL" id="WVUK01000044">
    <property type="protein sequence ID" value="KAF7495858.1"/>
    <property type="molecule type" value="Genomic_DNA"/>
</dbReference>
<dbReference type="EC" id="2.7.11.22" evidence="2"/>
<dbReference type="InterPro" id="IPR050108">
    <property type="entry name" value="CDK"/>
</dbReference>
<dbReference type="PANTHER" id="PTHR24056">
    <property type="entry name" value="CELL DIVISION PROTEIN KINASE"/>
    <property type="match status" value="1"/>
</dbReference>
<comment type="similarity">
    <text evidence="1">Belongs to the protein kinase superfamily. CMGC Ser/Thr protein kinase family. CDC2/CDKX subfamily.</text>
</comment>
<keyword evidence="5" id="KW-0547">Nucleotide-binding</keyword>
<evidence type="ECO:0000256" key="6">
    <source>
        <dbReference type="ARBA" id="ARBA00022777"/>
    </source>
</evidence>
<keyword evidence="7" id="KW-0067">ATP-binding</keyword>
<dbReference type="Gene3D" id="3.30.200.20">
    <property type="entry name" value="Phosphorylase Kinase, domain 1"/>
    <property type="match status" value="1"/>
</dbReference>
<keyword evidence="6 14" id="KW-0418">Kinase</keyword>
<sequence length="349" mass="40537">MHAFNNLSNSKLKFKEKYSIKNRLSAGAHGVVLLATDRRKQSDSIDEKVHQYAIKRIFIRNRMFPVKLLREIKSLQYISSHINVIEILDVCPASSTINLVFPLLPTNLTVLIYEENLSPHSVQLYLHMLLLGLDHLHSNNIIHRDLKPSNLLIDWNGRLKVADFGQARYLELSDDQSCNNLSNDVCTRWYRAPELLWGATSYGFEVDIWSTGCILAEMIQRSPLFRGQTDIEQLGLIVRSIGNLEPSEWTRKLPDFEKIQFNIGAKDSLRCESSRKFFLQQLNMKIQDSFSSAVEDYDNLLFNIIRYKDRWTAKVLLKHRFFQNLDDSNQMLDLLFKPKKIRHMSGPPI</sequence>
<name>A0A834RFQ5_SARSC</name>
<dbReference type="InterPro" id="IPR008271">
    <property type="entry name" value="Ser/Thr_kinase_AS"/>
</dbReference>
<dbReference type="PROSITE" id="PS50011">
    <property type="entry name" value="PROTEIN_KINASE_DOM"/>
    <property type="match status" value="1"/>
</dbReference>
<comment type="catalytic activity">
    <reaction evidence="12">
        <text>L-seryl-[protein] + ATP = O-phospho-L-seryl-[protein] + ADP + H(+)</text>
        <dbReference type="Rhea" id="RHEA:17989"/>
        <dbReference type="Rhea" id="RHEA-COMP:9863"/>
        <dbReference type="Rhea" id="RHEA-COMP:11604"/>
        <dbReference type="ChEBI" id="CHEBI:15378"/>
        <dbReference type="ChEBI" id="CHEBI:29999"/>
        <dbReference type="ChEBI" id="CHEBI:30616"/>
        <dbReference type="ChEBI" id="CHEBI:83421"/>
        <dbReference type="ChEBI" id="CHEBI:456216"/>
        <dbReference type="EC" id="2.7.11.22"/>
    </reaction>
</comment>
<dbReference type="Pfam" id="PF00069">
    <property type="entry name" value="Pkinase"/>
    <property type="match status" value="1"/>
</dbReference>
<evidence type="ECO:0000313" key="14">
    <source>
        <dbReference type="EMBL" id="KAF7495858.1"/>
    </source>
</evidence>
<dbReference type="PROSITE" id="PS00108">
    <property type="entry name" value="PROTEIN_KINASE_ST"/>
    <property type="match status" value="1"/>
</dbReference>
<evidence type="ECO:0000256" key="1">
    <source>
        <dbReference type="ARBA" id="ARBA00006485"/>
    </source>
</evidence>
<proteinExistence type="inferred from homology"/>
<dbReference type="InterPro" id="IPR000719">
    <property type="entry name" value="Prot_kinase_dom"/>
</dbReference>
<keyword evidence="3" id="KW-0723">Serine/threonine-protein kinase</keyword>
<evidence type="ECO:0000313" key="16">
    <source>
        <dbReference type="Proteomes" id="UP000070412"/>
    </source>
</evidence>
<dbReference type="PANTHER" id="PTHR24056:SF171">
    <property type="entry name" value="CYCLIN-DEPENDENT KINASE 20"/>
    <property type="match status" value="1"/>
</dbReference>
<evidence type="ECO:0000256" key="11">
    <source>
        <dbReference type="ARBA" id="ARBA00047811"/>
    </source>
</evidence>
<feature type="domain" description="Protein kinase" evidence="13">
    <location>
        <begin position="18"/>
        <end position="322"/>
    </location>
</feature>
<comment type="catalytic activity">
    <reaction evidence="11">
        <text>L-threonyl-[protein] + ATP = O-phospho-L-threonyl-[protein] + ADP + H(+)</text>
        <dbReference type="Rhea" id="RHEA:46608"/>
        <dbReference type="Rhea" id="RHEA-COMP:11060"/>
        <dbReference type="Rhea" id="RHEA-COMP:11605"/>
        <dbReference type="ChEBI" id="CHEBI:15378"/>
        <dbReference type="ChEBI" id="CHEBI:30013"/>
        <dbReference type="ChEBI" id="CHEBI:30616"/>
        <dbReference type="ChEBI" id="CHEBI:61977"/>
        <dbReference type="ChEBI" id="CHEBI:456216"/>
        <dbReference type="EC" id="2.7.11.22"/>
    </reaction>
</comment>
<dbReference type="InterPro" id="IPR011009">
    <property type="entry name" value="Kinase-like_dom_sf"/>
</dbReference>
<evidence type="ECO:0000256" key="10">
    <source>
        <dbReference type="ARBA" id="ARBA00035723"/>
    </source>
</evidence>
<evidence type="ECO:0000256" key="7">
    <source>
        <dbReference type="ARBA" id="ARBA00022840"/>
    </source>
</evidence>
<keyword evidence="16" id="KW-1185">Reference proteome</keyword>
<dbReference type="GO" id="GO:0004693">
    <property type="term" value="F:cyclin-dependent protein serine/threonine kinase activity"/>
    <property type="evidence" value="ECO:0007669"/>
    <property type="project" value="UniProtKB-EC"/>
</dbReference>
<gene>
    <name evidence="14" type="ORF">SSS_8801</name>
</gene>
<dbReference type="FunFam" id="1.10.510.10:FF:000624">
    <property type="entry name" value="Mitogen-activated protein kinase"/>
    <property type="match status" value="1"/>
</dbReference>
<dbReference type="GO" id="GO:0005524">
    <property type="term" value="F:ATP binding"/>
    <property type="evidence" value="ECO:0007669"/>
    <property type="project" value="UniProtKB-KW"/>
</dbReference>
<protein>
    <recommendedName>
        <fullName evidence="8">Cyclin-dependent kinase 20</fullName>
        <ecNumber evidence="2">2.7.11.22</ecNumber>
    </recommendedName>
    <alternativeName>
        <fullName evidence="9">Cell cycle-related kinase</fullName>
    </alternativeName>
    <alternativeName>
        <fullName evidence="10">Cell division protein kinase 20</fullName>
    </alternativeName>
</protein>
<reference evidence="16" key="1">
    <citation type="journal article" date="2020" name="PLoS Negl. Trop. Dis.">
        <title>High-quality nuclear genome for Sarcoptes scabiei-A critical resource for a neglected parasite.</title>
        <authorList>
            <person name="Korhonen P.K."/>
            <person name="Gasser R.B."/>
            <person name="Ma G."/>
            <person name="Wang T."/>
            <person name="Stroehlein A.J."/>
            <person name="Young N.D."/>
            <person name="Ang C.S."/>
            <person name="Fernando D.D."/>
            <person name="Lu H.C."/>
            <person name="Taylor S."/>
            <person name="Reynolds S.L."/>
            <person name="Mofiz E."/>
            <person name="Najaraj S.H."/>
            <person name="Gowda H."/>
            <person name="Madugundu A."/>
            <person name="Renuse S."/>
            <person name="Holt D."/>
            <person name="Pandey A."/>
            <person name="Papenfuss A.T."/>
            <person name="Fischer K."/>
        </authorList>
    </citation>
    <scope>NUCLEOTIDE SEQUENCE [LARGE SCALE GENOMIC DNA]</scope>
</reference>